<name>A0A371CTU0_9APHY</name>
<dbReference type="InterPro" id="IPR013120">
    <property type="entry name" value="FAR_NAD-bd"/>
</dbReference>
<protein>
    <submittedName>
        <fullName evidence="4">Acetyl-CoA synthetase-like protein</fullName>
    </submittedName>
</protein>
<dbReference type="AlphaFoldDB" id="A0A371CTU0"/>
<reference evidence="4 5" key="1">
    <citation type="journal article" date="2018" name="Biotechnol. Biofuels">
        <title>Integrative visual omics of the white-rot fungus Polyporus brumalis exposes the biotechnological potential of its oxidative enzymes for delignifying raw plant biomass.</title>
        <authorList>
            <person name="Miyauchi S."/>
            <person name="Rancon A."/>
            <person name="Drula E."/>
            <person name="Hage H."/>
            <person name="Chaduli D."/>
            <person name="Favel A."/>
            <person name="Grisel S."/>
            <person name="Henrissat B."/>
            <person name="Herpoel-Gimbert I."/>
            <person name="Ruiz-Duenas F.J."/>
            <person name="Chevret D."/>
            <person name="Hainaut M."/>
            <person name="Lin J."/>
            <person name="Wang M."/>
            <person name="Pangilinan J."/>
            <person name="Lipzen A."/>
            <person name="Lesage-Meessen L."/>
            <person name="Navarro D."/>
            <person name="Riley R."/>
            <person name="Grigoriev I.V."/>
            <person name="Zhou S."/>
            <person name="Raouche S."/>
            <person name="Rosso M.N."/>
        </authorList>
    </citation>
    <scope>NUCLEOTIDE SEQUENCE [LARGE SCALE GENOMIC DNA]</scope>
    <source>
        <strain evidence="4 5">BRFM 1820</strain>
    </source>
</reference>
<dbReference type="SUPFAM" id="SSF56801">
    <property type="entry name" value="Acetyl-CoA synthetase-like"/>
    <property type="match status" value="1"/>
</dbReference>
<dbReference type="InterPro" id="IPR051414">
    <property type="entry name" value="Adenylate-forming_Reductase"/>
</dbReference>
<dbReference type="Gene3D" id="1.10.1200.10">
    <property type="entry name" value="ACP-like"/>
    <property type="match status" value="1"/>
</dbReference>
<dbReference type="SUPFAM" id="SSF51735">
    <property type="entry name" value="NAD(P)-binding Rossmann-fold domains"/>
    <property type="match status" value="1"/>
</dbReference>
<dbReference type="EMBL" id="KZ857461">
    <property type="protein sequence ID" value="RDX43676.1"/>
    <property type="molecule type" value="Genomic_DNA"/>
</dbReference>
<dbReference type="InterPro" id="IPR020845">
    <property type="entry name" value="AMP-binding_CS"/>
</dbReference>
<organism evidence="4 5">
    <name type="scientific">Lentinus brumalis</name>
    <dbReference type="NCBI Taxonomy" id="2498619"/>
    <lineage>
        <taxon>Eukaryota</taxon>
        <taxon>Fungi</taxon>
        <taxon>Dikarya</taxon>
        <taxon>Basidiomycota</taxon>
        <taxon>Agaricomycotina</taxon>
        <taxon>Agaricomycetes</taxon>
        <taxon>Polyporales</taxon>
        <taxon>Polyporaceae</taxon>
        <taxon>Lentinus</taxon>
    </lineage>
</organism>
<dbReference type="Gene3D" id="3.40.50.12780">
    <property type="entry name" value="N-terminal domain of ligase-like"/>
    <property type="match status" value="1"/>
</dbReference>
<dbReference type="InterPro" id="IPR042099">
    <property type="entry name" value="ANL_N_sf"/>
</dbReference>
<evidence type="ECO:0000259" key="3">
    <source>
        <dbReference type="SMART" id="SM00823"/>
    </source>
</evidence>
<evidence type="ECO:0000313" key="4">
    <source>
        <dbReference type="EMBL" id="RDX43676.1"/>
    </source>
</evidence>
<dbReference type="InterPro" id="IPR036736">
    <property type="entry name" value="ACP-like_sf"/>
</dbReference>
<dbReference type="Pfam" id="PF07993">
    <property type="entry name" value="NAD_binding_4"/>
    <property type="match status" value="1"/>
</dbReference>
<accession>A0A371CTU0</accession>
<dbReference type="Pfam" id="PF23562">
    <property type="entry name" value="AMP-binding_C_3"/>
    <property type="match status" value="1"/>
</dbReference>
<dbReference type="InterPro" id="IPR009081">
    <property type="entry name" value="PP-bd_ACP"/>
</dbReference>
<keyword evidence="2" id="KW-0597">Phosphoprotein</keyword>
<dbReference type="PANTHER" id="PTHR43439">
    <property type="entry name" value="PHENYLACETATE-COENZYME A LIGASE"/>
    <property type="match status" value="1"/>
</dbReference>
<evidence type="ECO:0000313" key="5">
    <source>
        <dbReference type="Proteomes" id="UP000256964"/>
    </source>
</evidence>
<keyword evidence="1" id="KW-0596">Phosphopantetheine</keyword>
<evidence type="ECO:0000256" key="2">
    <source>
        <dbReference type="ARBA" id="ARBA00022553"/>
    </source>
</evidence>
<gene>
    <name evidence="4" type="ORF">OH76DRAFT_1487700</name>
</gene>
<sequence>MPLDPSRVPPHVSTDFREPAELIARDDVAVSQYYAWQAKNNPNYPLFVYQDGDHLEYITYARANRAMDRVARYVASTVGAGTGGERPVVALFANADTITYFCTAIGVMRTGCTLFLVSTRNASAAIADMFQRTGTGHVILSVDPFLRGTAREALATLANAGQHVAQLELPTFEDLFAEVLDPQSPYEARVELPTTFDMDAVGVIMHSSGSTGHPKTIGWTRKNLVAWGKYGLHDGFMTKCVMGCHGTPMFHAMGAFLYAEAPILGVIIACFKPAVPPTVPTPDAVWEGIVATGTDFSFSVPSFIEEWARDPEKVLFMKNMKGLMFGGAALNEEVGNSLASKGVALVDCYGCTEAGLINNFSRANPGMDWQYWSVAPDVECLFRPMGDETFEVVVLSPPDRPLPKTNTKIGDRDAYATSDLVIRHPTKPDLWKIIGRIDEQIVLSNGEKTNPIPLERMINEDPHVKSSLMFGRGKFQNGVLIQPAEDFAFDPSDLKKLEEFRNLIWPTIERVNAYAPQHSRIFKEMILVTSPSKPFEFTVKAQPRRHVILRAYNDEIEALYKEVENSAQSEFAPPAVWDEASTTSFIRSVVKKTLRRDIGDDDDIFRNGGDSLQATYIRNTILRALRETHKDAPKRLPANLVFAAPTISSLARAVYGAVSTDEPSTSHTPADLWKYVEKYSANLPARPTNLVPRPTGKEVVIITGTTGGFGCDTLEHLLRDETVGKVYAFNRKGTQALERQRAQFKARGLDESLLDSPKFVMVEAVLHERDFGLEPAVLEEIRTSVTHIMLNAWKVNFNMSIASFEVDIQGARNFVDLALSSPYTQAPSIIFVSSIGVFANYNGPCPAPEAPLDDPKVPFGAGYGESKWVTEHVLQNVAAQTDVHTVVMRLGQVAGDKLGYWNESEWFPALVKSALFQRCLPDIEGDISWFPAYEAAKAFAEMRHSPEPFLHLIHPRPVRWHTVIAPIAELFNVPLVPHEQWVSALEKSVEAGSAAEVEAMRQNPALRLLPFFKAVKPAVDGREALGLVSLSTEKATRVSPSLAQMPMLDAERARAWVAAWKRSGFL</sequence>
<dbReference type="SMART" id="SM00823">
    <property type="entry name" value="PKS_PP"/>
    <property type="match status" value="1"/>
</dbReference>
<dbReference type="GO" id="GO:0031177">
    <property type="term" value="F:phosphopantetheine binding"/>
    <property type="evidence" value="ECO:0007669"/>
    <property type="project" value="InterPro"/>
</dbReference>
<dbReference type="InterPro" id="IPR020806">
    <property type="entry name" value="PKS_PP-bd"/>
</dbReference>
<feature type="domain" description="Polyketide synthase-like phosphopantetheine-binding" evidence="3">
    <location>
        <begin position="583"/>
        <end position="658"/>
    </location>
</feature>
<dbReference type="InterPro" id="IPR000873">
    <property type="entry name" value="AMP-dep_synth/lig_dom"/>
</dbReference>
<dbReference type="Pfam" id="PF00501">
    <property type="entry name" value="AMP-binding"/>
    <property type="match status" value="1"/>
</dbReference>
<evidence type="ECO:0000256" key="1">
    <source>
        <dbReference type="ARBA" id="ARBA00022450"/>
    </source>
</evidence>
<dbReference type="Proteomes" id="UP000256964">
    <property type="component" value="Unassembled WGS sequence"/>
</dbReference>
<dbReference type="SUPFAM" id="SSF47336">
    <property type="entry name" value="ACP-like"/>
    <property type="match status" value="1"/>
</dbReference>
<dbReference type="PANTHER" id="PTHR43439:SF2">
    <property type="entry name" value="ENZYME, PUTATIVE (JCVI)-RELATED"/>
    <property type="match status" value="1"/>
</dbReference>
<dbReference type="STRING" id="139420.A0A371CTU0"/>
<dbReference type="Gene3D" id="3.40.50.720">
    <property type="entry name" value="NAD(P)-binding Rossmann-like Domain"/>
    <property type="match status" value="1"/>
</dbReference>
<dbReference type="InterPro" id="IPR036291">
    <property type="entry name" value="NAD(P)-bd_dom_sf"/>
</dbReference>
<keyword evidence="5" id="KW-1185">Reference proteome</keyword>
<dbReference type="Pfam" id="PF00550">
    <property type="entry name" value="PP-binding"/>
    <property type="match status" value="1"/>
</dbReference>
<proteinExistence type="predicted"/>
<dbReference type="OrthoDB" id="429813at2759"/>
<dbReference type="PROSITE" id="PS00455">
    <property type="entry name" value="AMP_BINDING"/>
    <property type="match status" value="1"/>
</dbReference>